<dbReference type="NCBIfam" id="TIGR04241">
    <property type="entry name" value="adenoE3CR1rpt"/>
    <property type="match status" value="2"/>
</dbReference>
<protein>
    <submittedName>
        <fullName evidence="4">CR1-alpha</fullName>
    </submittedName>
</protein>
<evidence type="ECO:0000256" key="2">
    <source>
        <dbReference type="SAM" id="Phobius"/>
    </source>
</evidence>
<feature type="domain" description="Ig-like" evidence="3">
    <location>
        <begin position="21"/>
        <end position="130"/>
    </location>
</feature>
<feature type="transmembrane region" description="Helical" evidence="2">
    <location>
        <begin position="304"/>
        <end position="327"/>
    </location>
</feature>
<dbReference type="InterPro" id="IPR007110">
    <property type="entry name" value="Ig-like_dom"/>
</dbReference>
<dbReference type="InterPro" id="IPR036179">
    <property type="entry name" value="Ig-like_dom_sf"/>
</dbReference>
<keyword evidence="2" id="KW-1133">Transmembrane helix</keyword>
<keyword evidence="2" id="KW-0472">Membrane</keyword>
<dbReference type="InterPro" id="IPR026472">
    <property type="entry name" value="E3_CR1-alpha-1"/>
</dbReference>
<dbReference type="PROSITE" id="PS50835">
    <property type="entry name" value="IG_LIKE"/>
    <property type="match status" value="1"/>
</dbReference>
<organism evidence="4">
    <name type="scientific">Simian adenovirus 13</name>
    <dbReference type="NCBI Taxonomy" id="38432"/>
    <lineage>
        <taxon>Viruses</taxon>
        <taxon>Varidnaviria</taxon>
        <taxon>Bamfordvirae</taxon>
        <taxon>Preplasmiviricota</taxon>
        <taxon>Polisuviricotina</taxon>
        <taxon>Pharingeaviricetes</taxon>
        <taxon>Rowavirales</taxon>
        <taxon>Adenoviridae</taxon>
        <taxon>Mastadenovirus</taxon>
        <taxon>Mastadenovirus macacae</taxon>
        <taxon>Simian mastadenovirus D</taxon>
    </lineage>
</organism>
<name>A0A1W5PVA1_9ADEN</name>
<reference evidence="4" key="1">
    <citation type="submission" date="2015-11" db="EMBL/GenBank/DDBJ databases">
        <title>The complex fecal virome of captive rhesus macaques during acute and idiopathic chronic diarrhea.</title>
        <authorList>
            <person name="Kapusinszky B."/>
            <person name="Ardeshir A."/>
            <person name="Mulvaney U."/>
            <person name="Deng X."/>
            <person name="Delwart E.L."/>
        </authorList>
    </citation>
    <scope>NUCLEOTIDE SEQUENCE</scope>
    <source>
        <strain evidence="4">Cg1</strain>
    </source>
</reference>
<evidence type="ECO:0000313" key="4">
    <source>
        <dbReference type="EMBL" id="APD78443.1"/>
    </source>
</evidence>
<keyword evidence="2" id="KW-0812">Transmembrane</keyword>
<accession>A0A1W5PVA1</accession>
<proteinExistence type="predicted"/>
<sequence length="345" mass="37398">MQTSAAICVLALISFVSCVQPASGQIDVCQAANVTVTDLSRPILTVKCGFYNKPVSTVFWFFNNTLFSSFNPFSLLISNIKQGFNYYTTGNSLQLFAPYSSGRYHCKVLNCTQHFFIGIKPPTPAPTTVTTTTANTTAVTTPAPATTSLTTASTTTPSPTTTSAPSAPKRSVRSFSYSSLSVNVSDPTAVLRCSCTGNYTFWGVNGTDWVIIENGTFSRFVQNDTIKFNHKFLNSSLNLRLPVTPGNYSCDSQSRKCQHLFTVTVLYPTPTTPAPPTTATESNTHQALFAPSETPEPATASTPWWLFVVVGIIVVIIAGAVTAFFVYKKHPEVVVLFHKVPTSVY</sequence>
<evidence type="ECO:0000259" key="3">
    <source>
        <dbReference type="PROSITE" id="PS50835"/>
    </source>
</evidence>
<dbReference type="EMBL" id="KT984511">
    <property type="protein sequence ID" value="APD78443.1"/>
    <property type="molecule type" value="Genomic_DNA"/>
</dbReference>
<dbReference type="SUPFAM" id="SSF48726">
    <property type="entry name" value="Immunoglobulin"/>
    <property type="match status" value="1"/>
</dbReference>
<evidence type="ECO:0000256" key="1">
    <source>
        <dbReference type="SAM" id="MobiDB-lite"/>
    </source>
</evidence>
<feature type="region of interest" description="Disordered" evidence="1">
    <location>
        <begin position="140"/>
        <end position="170"/>
    </location>
</feature>